<gene>
    <name evidence="2" type="ORF">ALEPTO_LOCUS9825</name>
</gene>
<evidence type="ECO:0000256" key="1">
    <source>
        <dbReference type="SAM" id="MobiDB-lite"/>
    </source>
</evidence>
<dbReference type="EMBL" id="CAJVPS010008685">
    <property type="protein sequence ID" value="CAG8644803.1"/>
    <property type="molecule type" value="Genomic_DNA"/>
</dbReference>
<dbReference type="InterPro" id="IPR052997">
    <property type="entry name" value="RRT15-like"/>
</dbReference>
<comment type="caution">
    <text evidence="2">The sequence shown here is derived from an EMBL/GenBank/DDBJ whole genome shotgun (WGS) entry which is preliminary data.</text>
</comment>
<organism evidence="2 3">
    <name type="scientific">Ambispora leptoticha</name>
    <dbReference type="NCBI Taxonomy" id="144679"/>
    <lineage>
        <taxon>Eukaryota</taxon>
        <taxon>Fungi</taxon>
        <taxon>Fungi incertae sedis</taxon>
        <taxon>Mucoromycota</taxon>
        <taxon>Glomeromycotina</taxon>
        <taxon>Glomeromycetes</taxon>
        <taxon>Archaeosporales</taxon>
        <taxon>Ambisporaceae</taxon>
        <taxon>Ambispora</taxon>
    </lineage>
</organism>
<dbReference type="Proteomes" id="UP000789508">
    <property type="component" value="Unassembled WGS sequence"/>
</dbReference>
<feature type="non-terminal residue" evidence="2">
    <location>
        <position position="1"/>
    </location>
</feature>
<evidence type="ECO:0000313" key="2">
    <source>
        <dbReference type="EMBL" id="CAG8644803.1"/>
    </source>
</evidence>
<evidence type="ECO:0000313" key="3">
    <source>
        <dbReference type="Proteomes" id="UP000789508"/>
    </source>
</evidence>
<name>A0A9N9DLT7_9GLOM</name>
<dbReference type="PANTHER" id="PTHR33047:SF8">
    <property type="entry name" value="REGULATOR OF RDNA TRANSCRIPTION PROTEIN 15"/>
    <property type="match status" value="1"/>
</dbReference>
<dbReference type="PANTHER" id="PTHR33047">
    <property type="entry name" value="PROTEIN TAR1"/>
    <property type="match status" value="1"/>
</dbReference>
<dbReference type="OrthoDB" id="2209782at2759"/>
<proteinExistence type="predicted"/>
<protein>
    <submittedName>
        <fullName evidence="2">2113_t:CDS:1</fullName>
    </submittedName>
</protein>
<reference evidence="2" key="1">
    <citation type="submission" date="2021-06" db="EMBL/GenBank/DDBJ databases">
        <authorList>
            <person name="Kallberg Y."/>
            <person name="Tangrot J."/>
            <person name="Rosling A."/>
        </authorList>
    </citation>
    <scope>NUCLEOTIDE SEQUENCE</scope>
    <source>
        <strain evidence="2">FL130A</strain>
    </source>
</reference>
<sequence length="376" mass="41599">SSAKDLSLPICEIAIHGRDERSLPNAHRLPNAMTQETEVSISIRLIKEEAHEPIIRINGSSRTKLNYYCNNASSVGMIGRADIEGSKSNVAMNAWLPQASYPCGNFSGTSSLKFRGSKGSIGHTFMTVRFPLSAPVLSWLLSVHRQGDRREAIPAKGLESAVSAGSAKTSRYGSVLPTSLTYIVLSTRGCSPWRPAAVMSTTGRENDTVPWIFKDRWERTGRDKSDRLTHVQLLFTWNLSPLQSSKFSFEYLLLPPRSALGAVRVGLASTPSSPTPTPAYSSRPHFNRDGESFAPIPKFDDRFARQNRYEPPPEFPLASPYSGIVHHLSGPNRHALTQIFQRISRSVDGASPRRELPPTFTFITRMGFPPKHSHVC</sequence>
<dbReference type="AlphaFoldDB" id="A0A9N9DLT7"/>
<keyword evidence="3" id="KW-1185">Reference proteome</keyword>
<accession>A0A9N9DLT7</accession>
<feature type="region of interest" description="Disordered" evidence="1">
    <location>
        <begin position="268"/>
        <end position="293"/>
    </location>
</feature>